<dbReference type="PANTHER" id="PTHR14237">
    <property type="entry name" value="MOLYBDOPTERIN COFACTOR SULFURASE MOSC"/>
    <property type="match status" value="1"/>
</dbReference>
<keyword evidence="4" id="KW-1185">Reference proteome</keyword>
<keyword evidence="1" id="KW-0472">Membrane</keyword>
<dbReference type="Pfam" id="PF03476">
    <property type="entry name" value="MOSC_N"/>
    <property type="match status" value="1"/>
</dbReference>
<evidence type="ECO:0000313" key="3">
    <source>
        <dbReference type="EMBL" id="KAF2674898.1"/>
    </source>
</evidence>
<dbReference type="Proteomes" id="UP000799302">
    <property type="component" value="Unassembled WGS sequence"/>
</dbReference>
<dbReference type="SUPFAM" id="SSF50800">
    <property type="entry name" value="PK beta-barrel domain-like"/>
    <property type="match status" value="1"/>
</dbReference>
<organism evidence="3 4">
    <name type="scientific">Microthyrium microscopicum</name>
    <dbReference type="NCBI Taxonomy" id="703497"/>
    <lineage>
        <taxon>Eukaryota</taxon>
        <taxon>Fungi</taxon>
        <taxon>Dikarya</taxon>
        <taxon>Ascomycota</taxon>
        <taxon>Pezizomycotina</taxon>
        <taxon>Dothideomycetes</taxon>
        <taxon>Dothideomycetes incertae sedis</taxon>
        <taxon>Microthyriales</taxon>
        <taxon>Microthyriaceae</taxon>
        <taxon>Microthyrium</taxon>
    </lineage>
</organism>
<protein>
    <submittedName>
        <fullName evidence="3">MOSC-domain-containing protein</fullName>
    </submittedName>
</protein>
<reference evidence="3" key="1">
    <citation type="journal article" date="2020" name="Stud. Mycol.">
        <title>101 Dothideomycetes genomes: a test case for predicting lifestyles and emergence of pathogens.</title>
        <authorList>
            <person name="Haridas S."/>
            <person name="Albert R."/>
            <person name="Binder M."/>
            <person name="Bloem J."/>
            <person name="Labutti K."/>
            <person name="Salamov A."/>
            <person name="Andreopoulos B."/>
            <person name="Baker S."/>
            <person name="Barry K."/>
            <person name="Bills G."/>
            <person name="Bluhm B."/>
            <person name="Cannon C."/>
            <person name="Castanera R."/>
            <person name="Culley D."/>
            <person name="Daum C."/>
            <person name="Ezra D."/>
            <person name="Gonzalez J."/>
            <person name="Henrissat B."/>
            <person name="Kuo A."/>
            <person name="Liang C."/>
            <person name="Lipzen A."/>
            <person name="Lutzoni F."/>
            <person name="Magnuson J."/>
            <person name="Mondo S."/>
            <person name="Nolan M."/>
            <person name="Ohm R."/>
            <person name="Pangilinan J."/>
            <person name="Park H.-J."/>
            <person name="Ramirez L."/>
            <person name="Alfaro M."/>
            <person name="Sun H."/>
            <person name="Tritt A."/>
            <person name="Yoshinaga Y."/>
            <person name="Zwiers L.-H."/>
            <person name="Turgeon B."/>
            <person name="Goodwin S."/>
            <person name="Spatafora J."/>
            <person name="Crous P."/>
            <person name="Grigoriev I."/>
        </authorList>
    </citation>
    <scope>NUCLEOTIDE SEQUENCE</scope>
    <source>
        <strain evidence="3">CBS 115976</strain>
    </source>
</reference>
<feature type="transmembrane region" description="Helical" evidence="1">
    <location>
        <begin position="34"/>
        <end position="53"/>
    </location>
</feature>
<dbReference type="PANTHER" id="PTHR14237:SF19">
    <property type="entry name" value="MITOCHONDRIAL AMIDOXIME REDUCING COMPONENT 1"/>
    <property type="match status" value="1"/>
</dbReference>
<dbReference type="PROSITE" id="PS51340">
    <property type="entry name" value="MOSC"/>
    <property type="match status" value="1"/>
</dbReference>
<evidence type="ECO:0000313" key="4">
    <source>
        <dbReference type="Proteomes" id="UP000799302"/>
    </source>
</evidence>
<dbReference type="GO" id="GO:0030151">
    <property type="term" value="F:molybdenum ion binding"/>
    <property type="evidence" value="ECO:0007669"/>
    <property type="project" value="InterPro"/>
</dbReference>
<evidence type="ECO:0000259" key="2">
    <source>
        <dbReference type="PROSITE" id="PS51340"/>
    </source>
</evidence>
<proteinExistence type="predicted"/>
<keyword evidence="1" id="KW-0812">Transmembrane</keyword>
<keyword evidence="1" id="KW-1133">Transmembrane helix</keyword>
<dbReference type="GO" id="GO:0003824">
    <property type="term" value="F:catalytic activity"/>
    <property type="evidence" value="ECO:0007669"/>
    <property type="project" value="InterPro"/>
</dbReference>
<sequence length="374" mass="42132">MEYLSFPISKVLNTNSIKNSTLFSELRFPSYGSLYFYALALVLMVLPVGLYLLDSIRQVVRDNEKKPPLPQPTKISDIRIYPIKSCRGISVKSATLLRTGIDLDRKWMFVDAATNKFLTIRENSSMTLINIDITEDDQLHVHAEKINAQAKLTVPAHPTPEWLKKHTELQTVEIWGRKTDGWVYSAKLTAGFEQLFGGMQVRLVLKGPEPRVLSGNGHSKHLGRVEHTMFPDVAPILVGSDSSLAELNVRLLEKGQKPITIERFRPNIIVEGAQPWNEDVWKTLALGDDGELCMDVLARCARCQVPNVEPTTGEKHKKEPWSTLMSYRRVDEGFKYKPCFGMLCAPREEGVIDVGMAVAVTDTTFKHKYISGFS</sequence>
<dbReference type="Pfam" id="PF03473">
    <property type="entry name" value="MOSC"/>
    <property type="match status" value="1"/>
</dbReference>
<dbReference type="InterPro" id="IPR005302">
    <property type="entry name" value="MoCF_Sase_C"/>
</dbReference>
<dbReference type="AlphaFoldDB" id="A0A6A6UUZ9"/>
<dbReference type="InterPro" id="IPR005303">
    <property type="entry name" value="MOCOS_middle"/>
</dbReference>
<accession>A0A6A6UUZ9</accession>
<dbReference type="EMBL" id="MU004230">
    <property type="protein sequence ID" value="KAF2674898.1"/>
    <property type="molecule type" value="Genomic_DNA"/>
</dbReference>
<dbReference type="GO" id="GO:0030170">
    <property type="term" value="F:pyridoxal phosphate binding"/>
    <property type="evidence" value="ECO:0007669"/>
    <property type="project" value="InterPro"/>
</dbReference>
<dbReference type="InterPro" id="IPR011037">
    <property type="entry name" value="Pyrv_Knase-like_insert_dom_sf"/>
</dbReference>
<feature type="domain" description="MOSC" evidence="2">
    <location>
        <begin position="211"/>
        <end position="361"/>
    </location>
</feature>
<dbReference type="OrthoDB" id="17255at2759"/>
<name>A0A6A6UUZ9_9PEZI</name>
<evidence type="ECO:0000256" key="1">
    <source>
        <dbReference type="SAM" id="Phobius"/>
    </source>
</evidence>
<gene>
    <name evidence="3" type="ORF">BT63DRAFT_409035</name>
</gene>
<dbReference type="SUPFAM" id="SSF141673">
    <property type="entry name" value="MOSC N-terminal domain-like"/>
    <property type="match status" value="1"/>
</dbReference>